<dbReference type="InterPro" id="IPR002347">
    <property type="entry name" value="SDR_fam"/>
</dbReference>
<name>A0A0F4YEK2_RASE3</name>
<sequence>MSTLSQVFPCPPTFTEHNLPDLSGKVFIVTGSAVGVGYELAKILYEKNGTVYIATRSEEKISRAIASIRQEHPNSRGRLVPLIVDLADLTTIRPAARTFLEQESRLDVLVHNAGVMRPPAGSKSKQGHDLEMATNCLGPFLLNHHLQHILLQTAHQAAHPGSVRIVWVSSLLGVGTIKGGMSFDPETGSPKIPSDPMSNYMQSKVGNVFLAHECAKRLGGEGILSMSVHPGLMKTELQRHMNPMVGKIMHLILKPAKYGAYSELYAGFSPDVTLEHNGGLIIPWGRHGTIPEDIARGLKSTGEGGMGLSQRFWDCTHTAKLQIADKLDNTAEIFPSRSSLQSMHFLFLSGGRTHETRHLGDGLAGLLVPTVFVSSSCVFEYPPFSLLSCSMIPRDDSHRGADSKPISSGPGPVLAIALSAPLGGLLFLDLGIWLCNRQISGRRTAAAAPSAPSQGGDANANCNYRTEHCGWSQSEGVLRSCAYVWWAGRIGMHMQLARRVTVDGILMWMAALSLDVWLAVQSNT</sequence>
<comment type="caution">
    <text evidence="5">The sequence shown here is derived from an EMBL/GenBank/DDBJ whole genome shotgun (WGS) entry which is preliminary data.</text>
</comment>
<gene>
    <name evidence="5" type="ORF">T310_10080</name>
</gene>
<keyword evidence="2" id="KW-0521">NADP</keyword>
<evidence type="ECO:0000256" key="4">
    <source>
        <dbReference type="SAM" id="Phobius"/>
    </source>
</evidence>
<accession>A0A0F4YEK2</accession>
<reference evidence="5 6" key="1">
    <citation type="submission" date="2015-04" db="EMBL/GenBank/DDBJ databases">
        <authorList>
            <person name="Heijne W.H."/>
            <person name="Fedorova N.D."/>
            <person name="Nierman W.C."/>
            <person name="Vollebregt A.W."/>
            <person name="Zhao Z."/>
            <person name="Wu L."/>
            <person name="Kumar M."/>
            <person name="Stam H."/>
            <person name="van den Berg M.A."/>
            <person name="Pel H.J."/>
        </authorList>
    </citation>
    <scope>NUCLEOTIDE SEQUENCE [LARGE SCALE GENOMIC DNA]</scope>
    <source>
        <strain evidence="5 6">CBS 393.64</strain>
    </source>
</reference>
<keyword evidence="4" id="KW-0812">Transmembrane</keyword>
<dbReference type="InterPro" id="IPR036291">
    <property type="entry name" value="NAD(P)-bd_dom_sf"/>
</dbReference>
<evidence type="ECO:0000256" key="3">
    <source>
        <dbReference type="ARBA" id="ARBA00023002"/>
    </source>
</evidence>
<dbReference type="STRING" id="1408163.A0A0F4YEK2"/>
<dbReference type="RefSeq" id="XP_013322958.1">
    <property type="nucleotide sequence ID" value="XM_013467504.1"/>
</dbReference>
<evidence type="ECO:0000313" key="5">
    <source>
        <dbReference type="EMBL" id="KKA16346.1"/>
    </source>
</evidence>
<dbReference type="Pfam" id="PF00106">
    <property type="entry name" value="adh_short"/>
    <property type="match status" value="1"/>
</dbReference>
<keyword evidence="4" id="KW-1133">Transmembrane helix</keyword>
<keyword evidence="6" id="KW-1185">Reference proteome</keyword>
<dbReference type="SUPFAM" id="SSF51735">
    <property type="entry name" value="NAD(P)-binding Rossmann-fold domains"/>
    <property type="match status" value="1"/>
</dbReference>
<organism evidence="5 6">
    <name type="scientific">Rasamsonia emersonii (strain ATCC 16479 / CBS 393.64 / IMI 116815)</name>
    <dbReference type="NCBI Taxonomy" id="1408163"/>
    <lineage>
        <taxon>Eukaryota</taxon>
        <taxon>Fungi</taxon>
        <taxon>Dikarya</taxon>
        <taxon>Ascomycota</taxon>
        <taxon>Pezizomycotina</taxon>
        <taxon>Eurotiomycetes</taxon>
        <taxon>Eurotiomycetidae</taxon>
        <taxon>Eurotiales</taxon>
        <taxon>Trichocomaceae</taxon>
        <taxon>Rasamsonia</taxon>
    </lineage>
</organism>
<dbReference type="PANTHER" id="PTHR24320:SF236">
    <property type="entry name" value="SHORT-CHAIN DEHYDROGENASE-RELATED"/>
    <property type="match status" value="1"/>
</dbReference>
<dbReference type="OrthoDB" id="191139at2759"/>
<evidence type="ECO:0008006" key="7">
    <source>
        <dbReference type="Google" id="ProtNLM"/>
    </source>
</evidence>
<keyword evidence="3" id="KW-0560">Oxidoreductase</keyword>
<keyword evidence="4" id="KW-0472">Membrane</keyword>
<comment type="similarity">
    <text evidence="1">Belongs to the short-chain dehydrogenases/reductases (SDR) family.</text>
</comment>
<proteinExistence type="inferred from homology"/>
<dbReference type="EMBL" id="LASV01000787">
    <property type="protein sequence ID" value="KKA16346.1"/>
    <property type="molecule type" value="Genomic_DNA"/>
</dbReference>
<dbReference type="PRINTS" id="PR00081">
    <property type="entry name" value="GDHRDH"/>
</dbReference>
<evidence type="ECO:0000313" key="6">
    <source>
        <dbReference type="Proteomes" id="UP000053958"/>
    </source>
</evidence>
<dbReference type="AlphaFoldDB" id="A0A0F4YEK2"/>
<dbReference type="Proteomes" id="UP000053958">
    <property type="component" value="Unassembled WGS sequence"/>
</dbReference>
<dbReference type="PANTHER" id="PTHR24320">
    <property type="entry name" value="RETINOL DEHYDROGENASE"/>
    <property type="match status" value="1"/>
</dbReference>
<feature type="transmembrane region" description="Helical" evidence="4">
    <location>
        <begin position="413"/>
        <end position="435"/>
    </location>
</feature>
<evidence type="ECO:0000256" key="2">
    <source>
        <dbReference type="ARBA" id="ARBA00022857"/>
    </source>
</evidence>
<dbReference type="GeneID" id="25313143"/>
<protein>
    <recommendedName>
        <fullName evidence="7">Short-chain dehydrogenase</fullName>
    </recommendedName>
</protein>
<dbReference type="Gene3D" id="3.40.50.720">
    <property type="entry name" value="NAD(P)-binding Rossmann-like Domain"/>
    <property type="match status" value="1"/>
</dbReference>
<dbReference type="GO" id="GO:0016491">
    <property type="term" value="F:oxidoreductase activity"/>
    <property type="evidence" value="ECO:0007669"/>
    <property type="project" value="UniProtKB-KW"/>
</dbReference>
<evidence type="ECO:0000256" key="1">
    <source>
        <dbReference type="ARBA" id="ARBA00006484"/>
    </source>
</evidence>